<evidence type="ECO:0000313" key="4">
    <source>
        <dbReference type="Proteomes" id="UP000283509"/>
    </source>
</evidence>
<dbReference type="EMBL" id="QCYY01002883">
    <property type="protein sequence ID" value="ROT66828.1"/>
    <property type="molecule type" value="Genomic_DNA"/>
</dbReference>
<comment type="caution">
    <text evidence="3">The sequence shown here is derived from an EMBL/GenBank/DDBJ whole genome shotgun (WGS) entry which is preliminary data.</text>
</comment>
<dbReference type="STRING" id="6689.A0A423SRK0"/>
<name>A0A423SRK0_PENVA</name>
<dbReference type="GO" id="GO:0000323">
    <property type="term" value="C:lytic vacuole"/>
    <property type="evidence" value="ECO:0007669"/>
    <property type="project" value="TreeGrafter"/>
</dbReference>
<gene>
    <name evidence="3" type="ORF">C7M84_015135</name>
</gene>
<dbReference type="GO" id="GO:0035493">
    <property type="term" value="P:SNARE complex assembly"/>
    <property type="evidence" value="ECO:0007669"/>
    <property type="project" value="TreeGrafter"/>
</dbReference>
<dbReference type="Pfam" id="PF10186">
    <property type="entry name" value="ATG14"/>
    <property type="match status" value="1"/>
</dbReference>
<dbReference type="GO" id="GO:0005768">
    <property type="term" value="C:endosome"/>
    <property type="evidence" value="ECO:0007669"/>
    <property type="project" value="TreeGrafter"/>
</dbReference>
<reference evidence="3 4" key="1">
    <citation type="submission" date="2018-04" db="EMBL/GenBank/DDBJ databases">
        <authorList>
            <person name="Zhang X."/>
            <person name="Yuan J."/>
            <person name="Li F."/>
            <person name="Xiang J."/>
        </authorList>
    </citation>
    <scope>NUCLEOTIDE SEQUENCE [LARGE SCALE GENOMIC DNA]</scope>
    <source>
        <tissue evidence="3">Muscle</tissue>
    </source>
</reference>
<evidence type="ECO:0000256" key="2">
    <source>
        <dbReference type="SAM" id="Coils"/>
    </source>
</evidence>
<dbReference type="InterPro" id="IPR018791">
    <property type="entry name" value="UV_resistance/autophagy_Atg14"/>
</dbReference>
<dbReference type="OrthoDB" id="72772at2759"/>
<keyword evidence="1 2" id="KW-0175">Coiled coil</keyword>
<reference evidence="3 4" key="2">
    <citation type="submission" date="2019-01" db="EMBL/GenBank/DDBJ databases">
        <title>The decoding of complex shrimp genome reveals the adaptation for benthos swimmer, frequently molting mechanism and breeding impact on genome.</title>
        <authorList>
            <person name="Sun Y."/>
            <person name="Gao Y."/>
            <person name="Yu Y."/>
        </authorList>
    </citation>
    <scope>NUCLEOTIDE SEQUENCE [LARGE SCALE GENOMIC DNA]</scope>
    <source>
        <tissue evidence="3">Muscle</tissue>
    </source>
</reference>
<dbReference type="Proteomes" id="UP000283509">
    <property type="component" value="Unassembled WGS sequence"/>
</dbReference>
<dbReference type="GO" id="GO:0000149">
    <property type="term" value="F:SNARE binding"/>
    <property type="evidence" value="ECO:0007669"/>
    <property type="project" value="TreeGrafter"/>
</dbReference>
<dbReference type="AlphaFoldDB" id="A0A423SRK0"/>
<evidence type="ECO:0000313" key="3">
    <source>
        <dbReference type="EMBL" id="ROT66828.1"/>
    </source>
</evidence>
<accession>A0A423SRK0</accession>
<evidence type="ECO:0000256" key="1">
    <source>
        <dbReference type="ARBA" id="ARBA00023054"/>
    </source>
</evidence>
<dbReference type="PANTHER" id="PTHR15157:SF5">
    <property type="entry name" value="UV RADIATION RESISTANCE-ASSOCIATED GENE PROTEIN"/>
    <property type="match status" value="1"/>
</dbReference>
<keyword evidence="4" id="KW-1185">Reference proteome</keyword>
<organism evidence="3 4">
    <name type="scientific">Penaeus vannamei</name>
    <name type="common">Whiteleg shrimp</name>
    <name type="synonym">Litopenaeus vannamei</name>
    <dbReference type="NCBI Taxonomy" id="6689"/>
    <lineage>
        <taxon>Eukaryota</taxon>
        <taxon>Metazoa</taxon>
        <taxon>Ecdysozoa</taxon>
        <taxon>Arthropoda</taxon>
        <taxon>Crustacea</taxon>
        <taxon>Multicrustacea</taxon>
        <taxon>Malacostraca</taxon>
        <taxon>Eumalacostraca</taxon>
        <taxon>Eucarida</taxon>
        <taxon>Decapoda</taxon>
        <taxon>Dendrobranchiata</taxon>
        <taxon>Penaeoidea</taxon>
        <taxon>Penaeidae</taxon>
        <taxon>Penaeus</taxon>
    </lineage>
</organism>
<sequence>MEAAKASPDEPDGVRFTSQQQVVQLWTYQYALRLRHLSQVVGRNLRGHGTYPAPNPDCPLPSKSPRPLATHGYYYTIHTPKNKDEIYSSELQSTCNPNWVELQQENISPINLRSLKAPGSYHQSEPGKLLPLLRFGFSLPLSETKRCYTVSSLSRLHSTKRAQRQQEIRCQETNEVLEMRGVTRTSRASQLAAEVEDYRVKVALLREQLEAEIDQLRALKLSADNLDNQNQEKGLELLGGYQGLHRQLVHVRGLQDVTSGDWESLREACTCLGEWRRMLVSQLPLIYPITQDSDGKKYRICGVHLPDAENYDNCNEVALSVGLGFVAHLIVLMAHLLHVPLRYPVTPNGSLATITDTTSLQLRDSEREFPLYTRGKEREKLHFQYGVFLLNKNIAQIRWYCGIPTQTSGKLCQI</sequence>
<proteinExistence type="predicted"/>
<dbReference type="GO" id="GO:0032991">
    <property type="term" value="C:protein-containing complex"/>
    <property type="evidence" value="ECO:0007669"/>
    <property type="project" value="UniProtKB-ARBA"/>
</dbReference>
<protein>
    <submittedName>
        <fullName evidence="3">Putative UV radiation resistance-associated protein isoform X3</fullName>
    </submittedName>
</protein>
<dbReference type="PANTHER" id="PTHR15157">
    <property type="entry name" value="UV RADIATION RESISTANCE-ASSOCIATED GENE PROTEIN"/>
    <property type="match status" value="1"/>
</dbReference>
<feature type="coiled-coil region" evidence="2">
    <location>
        <begin position="188"/>
        <end position="229"/>
    </location>
</feature>